<evidence type="ECO:0000256" key="6">
    <source>
        <dbReference type="ARBA" id="ARBA00048313"/>
    </source>
</evidence>
<dbReference type="PANTHER" id="PTHR11540">
    <property type="entry name" value="MALATE AND LACTATE DEHYDROGENASE"/>
    <property type="match status" value="1"/>
</dbReference>
<evidence type="ECO:0000259" key="9">
    <source>
        <dbReference type="Pfam" id="PF00056"/>
    </source>
</evidence>
<evidence type="ECO:0000256" key="3">
    <source>
        <dbReference type="ARBA" id="ARBA00022532"/>
    </source>
</evidence>
<dbReference type="Proteomes" id="UP001353858">
    <property type="component" value="Unassembled WGS sequence"/>
</dbReference>
<evidence type="ECO:0000256" key="7">
    <source>
        <dbReference type="PIRSR" id="PIRSR000102-3"/>
    </source>
</evidence>
<comment type="catalytic activity">
    <reaction evidence="6">
        <text>(S)-malate + NAD(+) = oxaloacetate + NADH + H(+)</text>
        <dbReference type="Rhea" id="RHEA:21432"/>
        <dbReference type="ChEBI" id="CHEBI:15378"/>
        <dbReference type="ChEBI" id="CHEBI:15589"/>
        <dbReference type="ChEBI" id="CHEBI:16452"/>
        <dbReference type="ChEBI" id="CHEBI:57540"/>
        <dbReference type="ChEBI" id="CHEBI:57945"/>
        <dbReference type="EC" id="1.1.1.37"/>
    </reaction>
</comment>
<dbReference type="GO" id="GO:0006099">
    <property type="term" value="P:tricarboxylic acid cycle"/>
    <property type="evidence" value="ECO:0007669"/>
    <property type="project" value="UniProtKB-KW"/>
</dbReference>
<feature type="domain" description="Lactate/malate dehydrogenase N-terminal" evidence="9">
    <location>
        <begin position="37"/>
        <end position="164"/>
    </location>
</feature>
<feature type="binding site" evidence="7">
    <location>
        <position position="67"/>
    </location>
    <ligand>
        <name>NAD(+)</name>
        <dbReference type="ChEBI" id="CHEBI:57540"/>
    </ligand>
</feature>
<keyword evidence="3" id="KW-0816">Tricarboxylic acid cycle</keyword>
<sequence>MKFAKLLVSCSKSKCLSRNFYQDCNPPCPPTSRPLTVALTGVNSRVGQITSLVLKQCQFIDQLNVFDYTDGPYGISVDLGHIDTNTKITGYTGLDCLREAVTGANVVVICGGEPQKPIQNDRELFKLNADYVRNVALHTAEFNPHAIICVSTPPVAAMVPLISEEYKRAEVYNARKIIGITTLGSSRANSIIGQYAQKDPQTINCPLVGADRSNTIVPVLSQTEVGVKLPKPAVELLHNQICKAEDEALVKKYTENSGPCAISAAYATSKFVISVVRGLLDIFYGVECAYVRQVGHCGVFLPYMTSVVKLGLEGVQSIHMPFISEQECEKLQKAAKVIRKQIKWGESYITGELLEKKRRTRRPLHTCEIIKIERQTRIGDAAFNKEH</sequence>
<dbReference type="Gene3D" id="3.90.110.10">
    <property type="entry name" value="Lactate dehydrogenase/glycoside hydrolase, family 4, C-terminal"/>
    <property type="match status" value="1"/>
</dbReference>
<dbReference type="Pfam" id="PF00056">
    <property type="entry name" value="Ldh_1_N"/>
    <property type="match status" value="1"/>
</dbReference>
<dbReference type="InterPro" id="IPR015955">
    <property type="entry name" value="Lactate_DH/Glyco_Ohase_4_C"/>
</dbReference>
<evidence type="ECO:0000256" key="2">
    <source>
        <dbReference type="ARBA" id="ARBA00016075"/>
    </source>
</evidence>
<evidence type="ECO:0000259" key="10">
    <source>
        <dbReference type="Pfam" id="PF02866"/>
    </source>
</evidence>
<dbReference type="InterPro" id="IPR001557">
    <property type="entry name" value="L-lactate/malate_DH"/>
</dbReference>
<name>A0AAN7QBY5_9COLE</name>
<feature type="domain" description="Lactate/malate dehydrogenase C-terminal" evidence="10">
    <location>
        <begin position="181"/>
        <end position="346"/>
    </location>
</feature>
<keyword evidence="4 8" id="KW-0560">Oxidoreductase</keyword>
<dbReference type="PANTHER" id="PTHR11540:SF16">
    <property type="entry name" value="MALATE DEHYDROGENASE, MITOCHONDRIAL"/>
    <property type="match status" value="1"/>
</dbReference>
<accession>A0AAN7QBY5</accession>
<evidence type="ECO:0000256" key="5">
    <source>
        <dbReference type="ARBA" id="ARBA00023027"/>
    </source>
</evidence>
<dbReference type="SUPFAM" id="SSF51735">
    <property type="entry name" value="NAD(P)-binding Rossmann-fold domains"/>
    <property type="match status" value="1"/>
</dbReference>
<dbReference type="GO" id="GO:0019752">
    <property type="term" value="P:carboxylic acid metabolic process"/>
    <property type="evidence" value="ECO:0007669"/>
    <property type="project" value="InterPro"/>
</dbReference>
<organism evidence="11 12">
    <name type="scientific">Aquatica leii</name>
    <dbReference type="NCBI Taxonomy" id="1421715"/>
    <lineage>
        <taxon>Eukaryota</taxon>
        <taxon>Metazoa</taxon>
        <taxon>Ecdysozoa</taxon>
        <taxon>Arthropoda</taxon>
        <taxon>Hexapoda</taxon>
        <taxon>Insecta</taxon>
        <taxon>Pterygota</taxon>
        <taxon>Neoptera</taxon>
        <taxon>Endopterygota</taxon>
        <taxon>Coleoptera</taxon>
        <taxon>Polyphaga</taxon>
        <taxon>Elateriformia</taxon>
        <taxon>Elateroidea</taxon>
        <taxon>Lampyridae</taxon>
        <taxon>Luciolinae</taxon>
        <taxon>Aquatica</taxon>
    </lineage>
</organism>
<evidence type="ECO:0000256" key="8">
    <source>
        <dbReference type="RuleBase" id="RU003369"/>
    </source>
</evidence>
<dbReference type="EMBL" id="JARPUR010000001">
    <property type="protein sequence ID" value="KAK4887540.1"/>
    <property type="molecule type" value="Genomic_DNA"/>
</dbReference>
<evidence type="ECO:0000256" key="1">
    <source>
        <dbReference type="ARBA" id="ARBA00012995"/>
    </source>
</evidence>
<keyword evidence="5 7" id="KW-0520">NAD</keyword>
<dbReference type="EC" id="1.1.1.37" evidence="1"/>
<dbReference type="GO" id="GO:0030060">
    <property type="term" value="F:L-malate dehydrogenase (NAD+) activity"/>
    <property type="evidence" value="ECO:0007669"/>
    <property type="project" value="UniProtKB-EC"/>
</dbReference>
<dbReference type="Gene3D" id="3.40.50.720">
    <property type="entry name" value="NAD(P)-binding Rossmann-like Domain"/>
    <property type="match status" value="1"/>
</dbReference>
<evidence type="ECO:0000313" key="11">
    <source>
        <dbReference type="EMBL" id="KAK4887540.1"/>
    </source>
</evidence>
<evidence type="ECO:0000256" key="4">
    <source>
        <dbReference type="ARBA" id="ARBA00023002"/>
    </source>
</evidence>
<keyword evidence="12" id="KW-1185">Reference proteome</keyword>
<feature type="binding site" evidence="7">
    <location>
        <begin position="41"/>
        <end position="47"/>
    </location>
    <ligand>
        <name>NAD(+)</name>
        <dbReference type="ChEBI" id="CHEBI:57540"/>
    </ligand>
</feature>
<dbReference type="GO" id="GO:0005739">
    <property type="term" value="C:mitochondrion"/>
    <property type="evidence" value="ECO:0007669"/>
    <property type="project" value="TreeGrafter"/>
</dbReference>
<dbReference type="Pfam" id="PF02866">
    <property type="entry name" value="Ldh_1_C"/>
    <property type="match status" value="1"/>
</dbReference>
<comment type="similarity">
    <text evidence="8">Belongs to the LDH/MDH superfamily.</text>
</comment>
<protein>
    <recommendedName>
        <fullName evidence="2">Malate dehydrogenase, mitochondrial</fullName>
        <ecNumber evidence="1">1.1.1.37</ecNumber>
    </recommendedName>
</protein>
<dbReference type="InterPro" id="IPR036291">
    <property type="entry name" value="NAD(P)-bd_dom_sf"/>
</dbReference>
<gene>
    <name evidence="11" type="ORF">RN001_003811</name>
</gene>
<dbReference type="SUPFAM" id="SSF56327">
    <property type="entry name" value="LDH C-terminal domain-like"/>
    <property type="match status" value="1"/>
</dbReference>
<evidence type="ECO:0000313" key="12">
    <source>
        <dbReference type="Proteomes" id="UP001353858"/>
    </source>
</evidence>
<feature type="binding site" evidence="7">
    <location>
        <position position="128"/>
    </location>
    <ligand>
        <name>NAD(+)</name>
        <dbReference type="ChEBI" id="CHEBI:57540"/>
    </ligand>
</feature>
<dbReference type="InterPro" id="IPR022383">
    <property type="entry name" value="Lactate/malate_DH_C"/>
</dbReference>
<dbReference type="InterPro" id="IPR001236">
    <property type="entry name" value="Lactate/malate_DH_N"/>
</dbReference>
<dbReference type="PIRSF" id="PIRSF000102">
    <property type="entry name" value="Lac_mal_DH"/>
    <property type="match status" value="1"/>
</dbReference>
<proteinExistence type="inferred from homology"/>
<dbReference type="AlphaFoldDB" id="A0AAN7QBY5"/>
<comment type="caution">
    <text evidence="11">The sequence shown here is derived from an EMBL/GenBank/DDBJ whole genome shotgun (WGS) entry which is preliminary data.</text>
</comment>
<reference evidence="12" key="1">
    <citation type="submission" date="2023-01" db="EMBL/GenBank/DDBJ databases">
        <title>Key to firefly adult light organ development and bioluminescence: homeobox transcription factors regulate luciferase expression and transportation to peroxisome.</title>
        <authorList>
            <person name="Fu X."/>
        </authorList>
    </citation>
    <scope>NUCLEOTIDE SEQUENCE [LARGE SCALE GENOMIC DNA]</scope>
</reference>